<reference evidence="2" key="1">
    <citation type="submission" date="2016-12" db="EMBL/GenBank/DDBJ databases">
        <authorList>
            <person name="Brunel B."/>
        </authorList>
    </citation>
    <scope>NUCLEOTIDE SEQUENCE [LARGE SCALE GENOMIC DNA]</scope>
</reference>
<proteinExistence type="predicted"/>
<dbReference type="EMBL" id="FUIG01000024">
    <property type="protein sequence ID" value="SJM30840.1"/>
    <property type="molecule type" value="Genomic_DNA"/>
</dbReference>
<organism evidence="1 2">
    <name type="scientific">Mesorhizobium delmotii</name>
    <dbReference type="NCBI Taxonomy" id="1631247"/>
    <lineage>
        <taxon>Bacteria</taxon>
        <taxon>Pseudomonadati</taxon>
        <taxon>Pseudomonadota</taxon>
        <taxon>Alphaproteobacteria</taxon>
        <taxon>Hyphomicrobiales</taxon>
        <taxon>Phyllobacteriaceae</taxon>
        <taxon>Mesorhizobium</taxon>
    </lineage>
</organism>
<name>A0A2P9AI94_9HYPH</name>
<dbReference type="AlphaFoldDB" id="A0A2P9AI94"/>
<keyword evidence="2" id="KW-1185">Reference proteome</keyword>
<protein>
    <submittedName>
        <fullName evidence="1">Uncharacterized protein</fullName>
    </submittedName>
</protein>
<evidence type="ECO:0000313" key="2">
    <source>
        <dbReference type="Proteomes" id="UP000245698"/>
    </source>
</evidence>
<sequence length="90" mass="10000">MTPMPTVVSTGDGIVDAVALKPLRALGDMHQPESPLGTSASLAARHWTRCAMPILCLRSVGAVLWRRQPTGRYRRLGFRRNKSRSTREEV</sequence>
<accession>A0A2P9AI94</accession>
<dbReference type="Proteomes" id="UP000245698">
    <property type="component" value="Unassembled WGS sequence"/>
</dbReference>
<evidence type="ECO:0000313" key="1">
    <source>
        <dbReference type="EMBL" id="SJM30840.1"/>
    </source>
</evidence>
<gene>
    <name evidence="1" type="ORF">BQ8482_180068</name>
</gene>